<sequence length="468" mass="47643">MLAIYFAVGALAAACKTDGNHTATCANEKCEVIGQTEVCTQCKAGGVPIDGFCRPSTSPQAITAGCAGEASTGVCKACSGGFFLFMGGCYSTKSTSGSEMCTKAEGGRCTTCKTDTNYIFQNRAATVTLGNECILCSDATSRDGYQGVENCNKCTAPGSAGAATCSACQDGYYKDNSNACQKCDTSCATCSGAGTTSCGTCKTGYYLKGDKSCSNTCDGSQYPDKQSGECKACSEITGCTACEYNDATGKPKCTNCNGKLIRTAADGTTACVEKTDDGCKASDSGLFMKDDTTACILCNDTTTEQEEKNQGIVGCKKCSRTGATPPTCSECLEGYKSSGSGSVTCEKCGANCATCSEATTENKCLTCKEGFFLAESSEGRCISCETGSDSGYAGVPGCTACTTPASPGPASCSTCKIGYALQGATCVKTCEDPTACGGTAGACNAIVINASGGMTYYCSECRQQQLPC</sequence>
<dbReference type="SMART" id="SM00181">
    <property type="entry name" value="EGF"/>
    <property type="match status" value="5"/>
</dbReference>
<feature type="chain" id="PRO_5004751751" evidence="1">
    <location>
        <begin position="20"/>
        <end position="468"/>
    </location>
</feature>
<dbReference type="SUPFAM" id="SSF57184">
    <property type="entry name" value="Growth factor receptor domain"/>
    <property type="match status" value="2"/>
</dbReference>
<dbReference type="InterPro" id="IPR005127">
    <property type="entry name" value="Giardia_VSP"/>
</dbReference>
<feature type="domain" description="EGF-like" evidence="2">
    <location>
        <begin position="135"/>
        <end position="181"/>
    </location>
</feature>
<comment type="caution">
    <text evidence="3">The sequence shown here is derived from an EMBL/GenBank/DDBJ whole genome shotgun (WGS) entry which is preliminary data.</text>
</comment>
<feature type="domain" description="EGF-like" evidence="2">
    <location>
        <begin position="347"/>
        <end position="382"/>
    </location>
</feature>
<organism evidence="3 4">
    <name type="scientific">Giardia intestinalis</name>
    <name type="common">Giardia lamblia</name>
    <dbReference type="NCBI Taxonomy" id="5741"/>
    <lineage>
        <taxon>Eukaryota</taxon>
        <taxon>Metamonada</taxon>
        <taxon>Diplomonadida</taxon>
        <taxon>Hexamitidae</taxon>
        <taxon>Giardiinae</taxon>
        <taxon>Giardia</taxon>
    </lineage>
</organism>
<dbReference type="PANTHER" id="PTHR23275">
    <property type="entry name" value="CABRIOLET.-RELATED"/>
    <property type="match status" value="1"/>
</dbReference>
<accession>V6TLX5</accession>
<dbReference type="PANTHER" id="PTHR23275:SF100">
    <property type="entry name" value="EGF-LIKE DOMAIN-CONTAINING PROTEIN"/>
    <property type="match status" value="1"/>
</dbReference>
<dbReference type="VEuPathDB" id="GiardiaDB:DHA2_154706"/>
<evidence type="ECO:0000256" key="1">
    <source>
        <dbReference type="SAM" id="SignalP"/>
    </source>
</evidence>
<protein>
    <submittedName>
        <fullName evidence="3">Variant-specific surface protein</fullName>
    </submittedName>
</protein>
<reference evidence="4" key="1">
    <citation type="submission" date="2012-02" db="EMBL/GenBank/DDBJ databases">
        <title>Genome sequencing of Giardia lamblia Genotypes A2 and B isolates (DH and GS) and comparative analysis with the genomes of Genotypes A1 and E (WB and Pig).</title>
        <authorList>
            <person name="Adam R."/>
            <person name="Dahlstrom E."/>
            <person name="Martens C."/>
            <person name="Bruno D."/>
            <person name="Barbian K."/>
            <person name="Porcella S.F."/>
            <person name="Nash T."/>
        </authorList>
    </citation>
    <scope>NUCLEOTIDE SEQUENCE</scope>
    <source>
        <strain evidence="4">GS</strain>
    </source>
</reference>
<proteinExistence type="predicted"/>
<dbReference type="OrthoDB" id="6162209at2759"/>
<dbReference type="AlphaFoldDB" id="V6TLX5"/>
<keyword evidence="1" id="KW-0732">Signal</keyword>
<evidence type="ECO:0000313" key="3">
    <source>
        <dbReference type="EMBL" id="ESU39998.1"/>
    </source>
</evidence>
<feature type="signal peptide" evidence="1">
    <location>
        <begin position="1"/>
        <end position="19"/>
    </location>
</feature>
<dbReference type="Gene3D" id="2.10.220.10">
    <property type="entry name" value="Hormone Receptor, Insulin-like Growth Factor Receptor 1, Chain A, domain 2"/>
    <property type="match status" value="2"/>
</dbReference>
<name>V6TLX5_GIAIN</name>
<dbReference type="InterPro" id="IPR006212">
    <property type="entry name" value="Furin_repeat"/>
</dbReference>
<dbReference type="EMBL" id="AHHH01000369">
    <property type="protein sequence ID" value="ESU39998.1"/>
    <property type="molecule type" value="Genomic_DNA"/>
</dbReference>
<dbReference type="Proteomes" id="UP000018040">
    <property type="component" value="Unassembled WGS sequence"/>
</dbReference>
<dbReference type="CDD" id="cd00064">
    <property type="entry name" value="FU"/>
    <property type="match status" value="1"/>
</dbReference>
<dbReference type="VEuPathDB" id="GiardiaDB:GL50803_00137614"/>
<dbReference type="SMART" id="SM00261">
    <property type="entry name" value="FU"/>
    <property type="match status" value="3"/>
</dbReference>
<evidence type="ECO:0000313" key="4">
    <source>
        <dbReference type="Proteomes" id="UP000018040"/>
    </source>
</evidence>
<dbReference type="InterPro" id="IPR009030">
    <property type="entry name" value="Growth_fac_rcpt_cys_sf"/>
</dbReference>
<evidence type="ECO:0000259" key="2">
    <source>
        <dbReference type="SMART" id="SM00181"/>
    </source>
</evidence>
<dbReference type="InterPro" id="IPR052798">
    <property type="entry name" value="Giardia_VSA"/>
</dbReference>
<feature type="domain" description="EGF-like" evidence="2">
    <location>
        <begin position="182"/>
        <end position="214"/>
    </location>
</feature>
<dbReference type="VEuPathDB" id="GiardiaDB:QR46_4815"/>
<dbReference type="Pfam" id="PF03302">
    <property type="entry name" value="VSP"/>
    <property type="match status" value="1"/>
</dbReference>
<dbReference type="InterPro" id="IPR000742">
    <property type="entry name" value="EGF"/>
</dbReference>
<reference evidence="3 4" key="2">
    <citation type="journal article" date="2013" name="Genome Biol. Evol.">
        <title>Genome sequencing of Giardia lamblia genotypes A2 and B isolates (DH and GS) and comparative analysis with the genomes of genotypes A1 and E (WB and Pig).</title>
        <authorList>
            <person name="Adam R.D."/>
            <person name="Dahlstrom E.W."/>
            <person name="Martens C.A."/>
            <person name="Bruno D.P."/>
            <person name="Barbian K.D."/>
            <person name="Ricklefs S.M."/>
            <person name="Hernandez M.M."/>
            <person name="Narla N.P."/>
            <person name="Patel R.B."/>
            <person name="Porcella S.F."/>
            <person name="Nash T.E."/>
        </authorList>
    </citation>
    <scope>NUCLEOTIDE SEQUENCE [LARGE SCALE GENOMIC DNA]</scope>
    <source>
        <strain evidence="3 4">GS</strain>
    </source>
</reference>
<feature type="domain" description="EGF-like" evidence="2">
    <location>
        <begin position="297"/>
        <end position="346"/>
    </location>
</feature>
<feature type="domain" description="EGF-like" evidence="2">
    <location>
        <begin position="383"/>
        <end position="427"/>
    </location>
</feature>
<gene>
    <name evidence="3" type="ORF">GSB_150288</name>
</gene>